<reference evidence="1 2" key="1">
    <citation type="submission" date="2019-06" db="EMBL/GenBank/DDBJ databases">
        <title>Amycolatopsis alkalitolerans sp. nov., isolated from Gastrodia elata Blume.</title>
        <authorList>
            <person name="Narsing Rao M.P."/>
            <person name="Li W.J."/>
        </authorList>
    </citation>
    <scope>NUCLEOTIDE SEQUENCE [LARGE SCALE GENOMIC DNA]</scope>
    <source>
        <strain evidence="1 2">SYSUP0005</strain>
    </source>
</reference>
<evidence type="ECO:0000313" key="1">
    <source>
        <dbReference type="EMBL" id="TNC24383.1"/>
    </source>
</evidence>
<comment type="caution">
    <text evidence="1">The sequence shown here is derived from an EMBL/GenBank/DDBJ whole genome shotgun (WGS) entry which is preliminary data.</text>
</comment>
<dbReference type="AlphaFoldDB" id="A0A5C4LZT9"/>
<proteinExistence type="predicted"/>
<accession>A0A5C4LZT9</accession>
<sequence length="63" mass="7036">MPVGREAELTVAHHYSPDRAAFRDFAQFREFVTGPLHAGALTVDLRGGKGVSLWSTTLRPERR</sequence>
<dbReference type="EMBL" id="VDFW01000015">
    <property type="protein sequence ID" value="TNC24383.1"/>
    <property type="molecule type" value="Genomic_DNA"/>
</dbReference>
<gene>
    <name evidence="1" type="ORF">FG385_18345</name>
</gene>
<protein>
    <submittedName>
        <fullName evidence="1">Uncharacterized protein</fullName>
    </submittedName>
</protein>
<dbReference type="Proteomes" id="UP000305546">
    <property type="component" value="Unassembled WGS sequence"/>
</dbReference>
<evidence type="ECO:0000313" key="2">
    <source>
        <dbReference type="Proteomes" id="UP000305546"/>
    </source>
</evidence>
<dbReference type="OrthoDB" id="3497025at2"/>
<keyword evidence="2" id="KW-1185">Reference proteome</keyword>
<organism evidence="1 2">
    <name type="scientific">Amycolatopsis alkalitolerans</name>
    <dbReference type="NCBI Taxonomy" id="2547244"/>
    <lineage>
        <taxon>Bacteria</taxon>
        <taxon>Bacillati</taxon>
        <taxon>Actinomycetota</taxon>
        <taxon>Actinomycetes</taxon>
        <taxon>Pseudonocardiales</taxon>
        <taxon>Pseudonocardiaceae</taxon>
        <taxon>Amycolatopsis</taxon>
    </lineage>
</organism>
<name>A0A5C4LZT9_9PSEU</name>